<proteinExistence type="predicted"/>
<evidence type="ECO:0008006" key="4">
    <source>
        <dbReference type="Google" id="ProtNLM"/>
    </source>
</evidence>
<organism evidence="2 3">
    <name type="scientific">Beauveria bassiana</name>
    <name type="common">White muscardine disease fungus</name>
    <name type="synonym">Tritirachium shiotae</name>
    <dbReference type="NCBI Taxonomy" id="176275"/>
    <lineage>
        <taxon>Eukaryota</taxon>
        <taxon>Fungi</taxon>
        <taxon>Dikarya</taxon>
        <taxon>Ascomycota</taxon>
        <taxon>Pezizomycotina</taxon>
        <taxon>Sordariomycetes</taxon>
        <taxon>Hypocreomycetidae</taxon>
        <taxon>Hypocreales</taxon>
        <taxon>Cordycipitaceae</taxon>
        <taxon>Beauveria</taxon>
    </lineage>
</organism>
<name>A0A2S7YNE5_BEABA</name>
<accession>A0A2S7YNE5</accession>
<gene>
    <name evidence="2" type="ORF">BB8028_0008g00010</name>
</gene>
<feature type="compositionally biased region" description="Polar residues" evidence="1">
    <location>
        <begin position="9"/>
        <end position="18"/>
    </location>
</feature>
<evidence type="ECO:0000313" key="2">
    <source>
        <dbReference type="EMBL" id="PQK17489.1"/>
    </source>
</evidence>
<dbReference type="AlphaFoldDB" id="A0A2S7YNE5"/>
<dbReference type="OrthoDB" id="2328572at2759"/>
<evidence type="ECO:0000256" key="1">
    <source>
        <dbReference type="SAM" id="MobiDB-lite"/>
    </source>
</evidence>
<comment type="caution">
    <text evidence="2">The sequence shown here is derived from an EMBL/GenBank/DDBJ whole genome shotgun (WGS) entry which is preliminary data.</text>
</comment>
<protein>
    <recommendedName>
        <fullName evidence="4">Aflatoxin regulatory protein domain-containing protein</fullName>
    </recommendedName>
</protein>
<dbReference type="EMBL" id="JRHA01000008">
    <property type="protein sequence ID" value="PQK17489.1"/>
    <property type="molecule type" value="Genomic_DNA"/>
</dbReference>
<dbReference type="Proteomes" id="UP000237441">
    <property type="component" value="Unassembled WGS sequence"/>
</dbReference>
<evidence type="ECO:0000313" key="3">
    <source>
        <dbReference type="Proteomes" id="UP000237441"/>
    </source>
</evidence>
<feature type="region of interest" description="Disordered" evidence="1">
    <location>
        <begin position="1"/>
        <end position="30"/>
    </location>
</feature>
<reference evidence="2 3" key="1">
    <citation type="submission" date="2016-07" db="EMBL/GenBank/DDBJ databases">
        <title>Comparative genomics of the entomopathogenic fungus Beauveria bassiana.</title>
        <authorList>
            <person name="Valero Jimenez C.A."/>
            <person name="Zwaan B.J."/>
            <person name="Van Kan J.A."/>
            <person name="Takken W."/>
            <person name="Debets A.J."/>
            <person name="Schoustra S.E."/>
            <person name="Koenraadt C.J."/>
        </authorList>
    </citation>
    <scope>NUCLEOTIDE SEQUENCE [LARGE SCALE GENOMIC DNA]</scope>
    <source>
        <strain evidence="2 3">ARSEF 8028</strain>
    </source>
</reference>
<sequence length="296" mass="31909">MRARGEIPQPQTSRNQNPERAGQCHCPPMPTPVTTDPALEIMENNPVPDWNAPPNAALTPSSSYLSMLGGGLPDLGVDSADLFLTHCPTPLDSGVPDGMEDAIMGYDVDLACPSTSSSTASPSYSSSKDFPDSAACTCVGILTSQVNCLHRISSNRSAAGLDEVLQCTQEAASFVSRFLQCHSCSVEVQIYVLVGIIFSFLLDLVLPLMGSSQESPRPRALVRVGNYTMPGQLGDVLERVAVRSMIGTLDKVMRKFEVKIDFLSSEKAHIEFLKSEVKRIKRGFALIIAQSSTVED</sequence>